<keyword evidence="3" id="KW-1185">Reference proteome</keyword>
<evidence type="ECO:0000313" key="2">
    <source>
        <dbReference type="EMBL" id="KHG29883.1"/>
    </source>
</evidence>
<reference evidence="1" key="1">
    <citation type="submission" date="2014-09" db="EMBL/GenBank/DDBJ databases">
        <title>G. arboreum L. cv. AKA8401 A2 genome assembly version 1.0.</title>
        <authorList>
            <person name="Mudge J."/>
            <person name="Ramaraj T."/>
            <person name="Lindquist I.E."/>
            <person name="Bharti A.K."/>
            <person name="Sundararajan A."/>
            <person name="Cameron C.T."/>
            <person name="Woodward J.E."/>
            <person name="May G.D."/>
            <person name="Brubaker C."/>
            <person name="Broadhvest J."/>
            <person name="Wilkins T.A."/>
        </authorList>
    </citation>
    <scope>NUCLEOTIDE SEQUENCE</scope>
</reference>
<accession>A0A0B0PN79</accession>
<protein>
    <submittedName>
        <fullName evidence="1">Uncharacterized protein</fullName>
    </submittedName>
</protein>
<dbReference type="Proteomes" id="UP000032142">
    <property type="component" value="Unassembled WGS sequence"/>
</dbReference>
<proteinExistence type="predicted"/>
<gene>
    <name evidence="2" type="ORF">F383_00675</name>
    <name evidence="1" type="ORF">F383_15211</name>
</gene>
<name>A0A0B0PN79_GOSAR</name>
<dbReference type="EMBL" id="KN442900">
    <property type="protein sequence ID" value="KHG27918.1"/>
    <property type="molecule type" value="Genomic_DNA"/>
</dbReference>
<reference evidence="3" key="2">
    <citation type="submission" date="2014-09" db="EMBL/GenBank/DDBJ databases">
        <authorList>
            <person name="Mudge J."/>
            <person name="Ramaraj T."/>
            <person name="Lindquist I.E."/>
            <person name="Bharti A.K."/>
            <person name="Sundararajan A."/>
            <person name="Cameron C.T."/>
            <person name="Woodward J.E."/>
            <person name="May G.D."/>
            <person name="Brubaker C."/>
            <person name="Broadhvest J."/>
            <person name="Wilkins T.A."/>
        </authorList>
    </citation>
    <scope>NUCLEOTIDE SEQUENCE</scope>
    <source>
        <strain evidence="3">cv. AKA8401</strain>
    </source>
</reference>
<evidence type="ECO:0000313" key="3">
    <source>
        <dbReference type="Proteomes" id="UP000032142"/>
    </source>
</evidence>
<sequence length="60" mass="6594">MRRSSPGNRVNARVLGGRSALFIKPPRSDPRAITDSATHDGRNLKSFAFQGDSQDLRKAL</sequence>
<dbReference type="AlphaFoldDB" id="A0A0B0PN79"/>
<evidence type="ECO:0000313" key="1">
    <source>
        <dbReference type="EMBL" id="KHG27918.1"/>
    </source>
</evidence>
<organism evidence="1 3">
    <name type="scientific">Gossypium arboreum</name>
    <name type="common">Tree cotton</name>
    <name type="synonym">Gossypium nanking</name>
    <dbReference type="NCBI Taxonomy" id="29729"/>
    <lineage>
        <taxon>Eukaryota</taxon>
        <taxon>Viridiplantae</taxon>
        <taxon>Streptophyta</taxon>
        <taxon>Embryophyta</taxon>
        <taxon>Tracheophyta</taxon>
        <taxon>Spermatophyta</taxon>
        <taxon>Magnoliopsida</taxon>
        <taxon>eudicotyledons</taxon>
        <taxon>Gunneridae</taxon>
        <taxon>Pentapetalae</taxon>
        <taxon>rosids</taxon>
        <taxon>malvids</taxon>
        <taxon>Malvales</taxon>
        <taxon>Malvaceae</taxon>
        <taxon>Malvoideae</taxon>
        <taxon>Gossypium</taxon>
    </lineage>
</organism>
<dbReference type="EMBL" id="KN452907">
    <property type="protein sequence ID" value="KHG29883.1"/>
    <property type="molecule type" value="Genomic_DNA"/>
</dbReference>